<dbReference type="Proteomes" id="UP000630660">
    <property type="component" value="Unassembled WGS sequence"/>
</dbReference>
<evidence type="ECO:0000313" key="1">
    <source>
        <dbReference type="EMBL" id="MBD3364829.1"/>
    </source>
</evidence>
<protein>
    <submittedName>
        <fullName evidence="1">Uncharacterized protein</fullName>
    </submittedName>
</protein>
<accession>A0A9D5QCR0</accession>
<organism evidence="1 2">
    <name type="scientific">candidate division WOR-3 bacterium</name>
    <dbReference type="NCBI Taxonomy" id="2052148"/>
    <lineage>
        <taxon>Bacteria</taxon>
        <taxon>Bacteria division WOR-3</taxon>
    </lineage>
</organism>
<gene>
    <name evidence="1" type="ORF">GF359_06400</name>
</gene>
<dbReference type="AlphaFoldDB" id="A0A9D5QCR0"/>
<name>A0A9D5QCR0_UNCW3</name>
<sequence>MTNNDETLDTADFRRKAIADLEDLKNRYLTMVRSNGKEENKLKGDRLERAVRLLPGLLKTEENFLSSTEEANRREKLEAELEPLFAVLEKVIGPEFEQKRDEIIAALEAELK</sequence>
<dbReference type="EMBL" id="WJKJ01000213">
    <property type="protein sequence ID" value="MBD3364829.1"/>
    <property type="molecule type" value="Genomic_DNA"/>
</dbReference>
<proteinExistence type="predicted"/>
<comment type="caution">
    <text evidence="1">The sequence shown here is derived from an EMBL/GenBank/DDBJ whole genome shotgun (WGS) entry which is preliminary data.</text>
</comment>
<evidence type="ECO:0000313" key="2">
    <source>
        <dbReference type="Proteomes" id="UP000630660"/>
    </source>
</evidence>
<reference evidence="1" key="1">
    <citation type="submission" date="2019-11" db="EMBL/GenBank/DDBJ databases">
        <title>Microbial mats filling the niche in hypersaline microbial mats.</title>
        <authorList>
            <person name="Wong H.L."/>
            <person name="Macleod F.I."/>
            <person name="White R.A. III"/>
            <person name="Burns B.P."/>
        </authorList>
    </citation>
    <scope>NUCLEOTIDE SEQUENCE</scope>
    <source>
        <strain evidence="1">Bin_327</strain>
    </source>
</reference>